<dbReference type="AlphaFoldDB" id="A0A5E4Q1M3"/>
<sequence>VGFKTRTKKNIFVTFCGGTIIAPTKIISAAHCFTKDENVCEKNRPLSHIYAVAGSLSNYEIWTSTSQWRKLKNVTYPAKYKFPYHDIAILFTYLPFIYNNNVNEIPIAVKYVNYQGKCLASGYGRTSPTTRSSKLLLAHLELIPIQICNIIFRRNMKRFVCTSSVFTDVGKFPNMLKFSCVTLLFLISSSHLNTTYDHNKINGFVPRVYNGWPAKLGDVPYQVGFKIRSKKNRYFTFCGGTIIAPNKIISAAHCFTKKGNLCERWCGGAKPKRSLSRIYAVAGSLRNSGTLNKPSTSQWRKLKNVTYPAKYKFPNYDIAILFTYLPFIYNNNVNEIPIAVKYVNYYGKCLVSGYGRTSPTKRSKLLLLAHLDMFPIQICNIIFRRNMANFVCTSRANTSTGKGDSGGPLVCSSTGDPNEKEKGVLVGVVSGSRKNVASFFTRVSSFSKYIKRNSCHINRIDSLMLVISSCLTSYLMDSFYSVMIQITTIRRTDSKRQFP</sequence>
<dbReference type="InterPro" id="IPR001254">
    <property type="entry name" value="Trypsin_dom"/>
</dbReference>
<evidence type="ECO:0000256" key="3">
    <source>
        <dbReference type="ARBA" id="ARBA00022801"/>
    </source>
</evidence>
<keyword evidence="5" id="KW-1015">Disulfide bond</keyword>
<dbReference type="PRINTS" id="PR00722">
    <property type="entry name" value="CHYMOTRYPSIN"/>
</dbReference>
<dbReference type="GO" id="GO:0004252">
    <property type="term" value="F:serine-type endopeptidase activity"/>
    <property type="evidence" value="ECO:0007669"/>
    <property type="project" value="InterPro"/>
</dbReference>
<evidence type="ECO:0000313" key="9">
    <source>
        <dbReference type="EMBL" id="VVC91398.1"/>
    </source>
</evidence>
<dbReference type="PROSITE" id="PS00134">
    <property type="entry name" value="TRYPSIN_HIS"/>
    <property type="match status" value="1"/>
</dbReference>
<keyword evidence="10" id="KW-1185">Reference proteome</keyword>
<dbReference type="Proteomes" id="UP000324832">
    <property type="component" value="Unassembled WGS sequence"/>
</dbReference>
<accession>A0A5E4Q1M3</accession>
<dbReference type="InterPro" id="IPR043504">
    <property type="entry name" value="Peptidase_S1_PA_chymotrypsin"/>
</dbReference>
<dbReference type="SUPFAM" id="SSF50494">
    <property type="entry name" value="Trypsin-like serine proteases"/>
    <property type="match status" value="2"/>
</dbReference>
<evidence type="ECO:0000256" key="5">
    <source>
        <dbReference type="ARBA" id="ARBA00023157"/>
    </source>
</evidence>
<dbReference type="InterPro" id="IPR033116">
    <property type="entry name" value="TRYPSIN_SER"/>
</dbReference>
<keyword evidence="2 6" id="KW-0645">Protease</keyword>
<evidence type="ECO:0000256" key="7">
    <source>
        <dbReference type="SAM" id="MobiDB-lite"/>
    </source>
</evidence>
<dbReference type="Pfam" id="PF00089">
    <property type="entry name" value="Trypsin"/>
    <property type="match status" value="2"/>
</dbReference>
<evidence type="ECO:0000256" key="6">
    <source>
        <dbReference type="RuleBase" id="RU363034"/>
    </source>
</evidence>
<dbReference type="PANTHER" id="PTHR24276:SF91">
    <property type="entry name" value="AT26814P-RELATED"/>
    <property type="match status" value="1"/>
</dbReference>
<dbReference type="SMART" id="SM00020">
    <property type="entry name" value="Tryp_SPc"/>
    <property type="match status" value="1"/>
</dbReference>
<feature type="non-terminal residue" evidence="9">
    <location>
        <position position="1"/>
    </location>
</feature>
<feature type="region of interest" description="Disordered" evidence="7">
    <location>
        <begin position="398"/>
        <end position="417"/>
    </location>
</feature>
<dbReference type="PANTHER" id="PTHR24276">
    <property type="entry name" value="POLYSERASE-RELATED"/>
    <property type="match status" value="1"/>
</dbReference>
<feature type="domain" description="Peptidase S1" evidence="8">
    <location>
        <begin position="1"/>
        <end position="180"/>
    </location>
</feature>
<protein>
    <recommendedName>
        <fullName evidence="8">Peptidase S1 domain-containing protein</fullName>
    </recommendedName>
</protein>
<gene>
    <name evidence="9" type="ORF">LSINAPIS_LOCUS4076</name>
</gene>
<proteinExistence type="inferred from homology"/>
<keyword evidence="4 6" id="KW-0720">Serine protease</keyword>
<dbReference type="PROSITE" id="PS00135">
    <property type="entry name" value="TRYPSIN_SER"/>
    <property type="match status" value="1"/>
</dbReference>
<organism evidence="9 10">
    <name type="scientific">Leptidea sinapis</name>
    <dbReference type="NCBI Taxonomy" id="189913"/>
    <lineage>
        <taxon>Eukaryota</taxon>
        <taxon>Metazoa</taxon>
        <taxon>Ecdysozoa</taxon>
        <taxon>Arthropoda</taxon>
        <taxon>Hexapoda</taxon>
        <taxon>Insecta</taxon>
        <taxon>Pterygota</taxon>
        <taxon>Neoptera</taxon>
        <taxon>Endopterygota</taxon>
        <taxon>Lepidoptera</taxon>
        <taxon>Glossata</taxon>
        <taxon>Ditrysia</taxon>
        <taxon>Papilionoidea</taxon>
        <taxon>Pieridae</taxon>
        <taxon>Dismorphiinae</taxon>
        <taxon>Leptidea</taxon>
    </lineage>
</organism>
<feature type="domain" description="Peptidase S1" evidence="8">
    <location>
        <begin position="208"/>
        <end position="455"/>
    </location>
</feature>
<evidence type="ECO:0000313" key="10">
    <source>
        <dbReference type="Proteomes" id="UP000324832"/>
    </source>
</evidence>
<comment type="similarity">
    <text evidence="1">Belongs to the peptidase S1 family.</text>
</comment>
<dbReference type="Gene3D" id="2.40.10.10">
    <property type="entry name" value="Trypsin-like serine proteases"/>
    <property type="match status" value="2"/>
</dbReference>
<dbReference type="CDD" id="cd00190">
    <property type="entry name" value="Tryp_SPc"/>
    <property type="match status" value="1"/>
</dbReference>
<evidence type="ECO:0000259" key="8">
    <source>
        <dbReference type="PROSITE" id="PS50240"/>
    </source>
</evidence>
<evidence type="ECO:0000256" key="2">
    <source>
        <dbReference type="ARBA" id="ARBA00022670"/>
    </source>
</evidence>
<name>A0A5E4Q1M3_9NEOP</name>
<dbReference type="GO" id="GO:0006508">
    <property type="term" value="P:proteolysis"/>
    <property type="evidence" value="ECO:0007669"/>
    <property type="project" value="UniProtKB-KW"/>
</dbReference>
<dbReference type="InterPro" id="IPR001314">
    <property type="entry name" value="Peptidase_S1A"/>
</dbReference>
<dbReference type="PROSITE" id="PS50240">
    <property type="entry name" value="TRYPSIN_DOM"/>
    <property type="match status" value="2"/>
</dbReference>
<dbReference type="InterPro" id="IPR050430">
    <property type="entry name" value="Peptidase_S1"/>
</dbReference>
<reference evidence="9 10" key="1">
    <citation type="submission" date="2017-07" db="EMBL/GenBank/DDBJ databases">
        <authorList>
            <person name="Talla V."/>
            <person name="Backstrom N."/>
        </authorList>
    </citation>
    <scope>NUCLEOTIDE SEQUENCE [LARGE SCALE GENOMIC DNA]</scope>
</reference>
<dbReference type="InterPro" id="IPR009003">
    <property type="entry name" value="Peptidase_S1_PA"/>
</dbReference>
<evidence type="ECO:0000256" key="4">
    <source>
        <dbReference type="ARBA" id="ARBA00022825"/>
    </source>
</evidence>
<dbReference type="EMBL" id="FZQP02001048">
    <property type="protein sequence ID" value="VVC91398.1"/>
    <property type="molecule type" value="Genomic_DNA"/>
</dbReference>
<evidence type="ECO:0000256" key="1">
    <source>
        <dbReference type="ARBA" id="ARBA00007664"/>
    </source>
</evidence>
<keyword evidence="3 6" id="KW-0378">Hydrolase</keyword>
<dbReference type="InterPro" id="IPR018114">
    <property type="entry name" value="TRYPSIN_HIS"/>
</dbReference>